<keyword evidence="3 6" id="KW-0560">Oxidoreductase</keyword>
<dbReference type="InterPro" id="IPR023048">
    <property type="entry name" value="NADH:quinone_OxRdtase_FMN_depd"/>
</dbReference>
<dbReference type="STRING" id="555500.I215_08261"/>
<dbReference type="RefSeq" id="WP_008991507.1">
    <property type="nucleotide sequence ID" value="NZ_AMSG01000009.1"/>
</dbReference>
<evidence type="ECO:0000259" key="7">
    <source>
        <dbReference type="Pfam" id="PF02525"/>
    </source>
</evidence>
<evidence type="ECO:0000256" key="6">
    <source>
        <dbReference type="HAMAP-Rule" id="MF_01216"/>
    </source>
</evidence>
<dbReference type="PATRIC" id="fig|555500.3.peg.1713"/>
<dbReference type="Gene3D" id="3.40.50.360">
    <property type="match status" value="1"/>
</dbReference>
<evidence type="ECO:0000256" key="1">
    <source>
        <dbReference type="ARBA" id="ARBA00022630"/>
    </source>
</evidence>
<comment type="function">
    <text evidence="6">Quinone reductase that provides resistance to thiol-specific stress caused by electrophilic quinones.</text>
</comment>
<dbReference type="OrthoDB" id="9805013at2"/>
<keyword evidence="2 6" id="KW-0288">FMN</keyword>
<dbReference type="PANTHER" id="PTHR43741:SF4">
    <property type="entry name" value="FMN-DEPENDENT NADH:QUINONE OXIDOREDUCTASE"/>
    <property type="match status" value="1"/>
</dbReference>
<keyword evidence="9" id="KW-1185">Reference proteome</keyword>
<dbReference type="EMBL" id="AMSG01000009">
    <property type="protein sequence ID" value="EKF55223.1"/>
    <property type="molecule type" value="Genomic_DNA"/>
</dbReference>
<dbReference type="GO" id="GO:0016652">
    <property type="term" value="F:oxidoreductase activity, acting on NAD(P)H as acceptor"/>
    <property type="evidence" value="ECO:0007669"/>
    <property type="project" value="UniProtKB-UniRule"/>
</dbReference>
<evidence type="ECO:0000256" key="3">
    <source>
        <dbReference type="ARBA" id="ARBA00023002"/>
    </source>
</evidence>
<dbReference type="EC" id="1.7.1.17" evidence="6"/>
<comment type="caution">
    <text evidence="8">The sequence shown here is derived from an EMBL/GenBank/DDBJ whole genome shotgun (WGS) entry which is preliminary data.</text>
</comment>
<sequence>MNTSILRIDSSLRKEGSYSRSLGDFFIQQWAKQNPSSTIKRRDLVDNEIDHLNQETLEGFFGKPFHTNLLELSDKLIDELYNTDILLLTVPMYNFGIPSALKAYFDLVVRVEKTYTYQGSTPGLLNNKKAYIICSMGGQNAEEKSLVEIHLRRILSYIGITDVHCFTIDSTADQKAVQATVRSKKNEIINLLNQ</sequence>
<keyword evidence="1 6" id="KW-0285">Flavoprotein</keyword>
<comment type="function">
    <text evidence="6">Also exhibits azoreductase activity. Catalyzes the reductive cleavage of the azo bond in aromatic azo compounds to the corresponding amines.</text>
</comment>
<comment type="catalytic activity">
    <reaction evidence="6">
        <text>2 a quinone + NADH + H(+) = 2 a 1,4-benzosemiquinone + NAD(+)</text>
        <dbReference type="Rhea" id="RHEA:65952"/>
        <dbReference type="ChEBI" id="CHEBI:15378"/>
        <dbReference type="ChEBI" id="CHEBI:57540"/>
        <dbReference type="ChEBI" id="CHEBI:57945"/>
        <dbReference type="ChEBI" id="CHEBI:132124"/>
        <dbReference type="ChEBI" id="CHEBI:134225"/>
    </reaction>
</comment>
<dbReference type="GO" id="GO:0010181">
    <property type="term" value="F:FMN binding"/>
    <property type="evidence" value="ECO:0007669"/>
    <property type="project" value="UniProtKB-UniRule"/>
</dbReference>
<dbReference type="eggNOG" id="COG1182">
    <property type="taxonomic scope" value="Bacteria"/>
</dbReference>
<proteinExistence type="inferred from homology"/>
<dbReference type="GO" id="GO:0009055">
    <property type="term" value="F:electron transfer activity"/>
    <property type="evidence" value="ECO:0007669"/>
    <property type="project" value="UniProtKB-UniRule"/>
</dbReference>
<feature type="binding site" evidence="6">
    <location>
        <begin position="92"/>
        <end position="95"/>
    </location>
    <ligand>
        <name>FMN</name>
        <dbReference type="ChEBI" id="CHEBI:58210"/>
    </ligand>
</feature>
<dbReference type="InterPro" id="IPR050104">
    <property type="entry name" value="FMN-dep_NADH:Q_OxRdtase_AzoR1"/>
</dbReference>
<name>K2P2G2_9FLAO</name>
<feature type="binding site" evidence="6">
    <location>
        <begin position="17"/>
        <end position="19"/>
    </location>
    <ligand>
        <name>FMN</name>
        <dbReference type="ChEBI" id="CHEBI:58210"/>
    </ligand>
</feature>
<dbReference type="InterPro" id="IPR029039">
    <property type="entry name" value="Flavoprotein-like_sf"/>
</dbReference>
<comment type="similarity">
    <text evidence="6">Belongs to the azoreductase type 1 family.</text>
</comment>
<evidence type="ECO:0000256" key="4">
    <source>
        <dbReference type="ARBA" id="ARBA00023027"/>
    </source>
</evidence>
<dbReference type="HAMAP" id="MF_01216">
    <property type="entry name" value="Azoreductase_type1"/>
    <property type="match status" value="1"/>
</dbReference>
<evidence type="ECO:0000256" key="5">
    <source>
        <dbReference type="ARBA" id="ARBA00048542"/>
    </source>
</evidence>
<evidence type="ECO:0000313" key="8">
    <source>
        <dbReference type="EMBL" id="EKF55223.1"/>
    </source>
</evidence>
<feature type="binding site" evidence="6">
    <location>
        <position position="11"/>
    </location>
    <ligand>
        <name>FMN</name>
        <dbReference type="ChEBI" id="CHEBI:58210"/>
    </ligand>
</feature>
<evidence type="ECO:0000313" key="9">
    <source>
        <dbReference type="Proteomes" id="UP000007364"/>
    </source>
</evidence>
<dbReference type="Pfam" id="PF02525">
    <property type="entry name" value="Flavodoxin_2"/>
    <property type="match status" value="1"/>
</dbReference>
<comment type="catalytic activity">
    <reaction evidence="5">
        <text>N,N-dimethyl-1,4-phenylenediamine + anthranilate + 2 NAD(+) = 2-(4-dimethylaminophenyl)diazenylbenzoate + 2 NADH + 2 H(+)</text>
        <dbReference type="Rhea" id="RHEA:55872"/>
        <dbReference type="ChEBI" id="CHEBI:15378"/>
        <dbReference type="ChEBI" id="CHEBI:15783"/>
        <dbReference type="ChEBI" id="CHEBI:16567"/>
        <dbReference type="ChEBI" id="CHEBI:57540"/>
        <dbReference type="ChEBI" id="CHEBI:57945"/>
        <dbReference type="ChEBI" id="CHEBI:71579"/>
        <dbReference type="EC" id="1.7.1.17"/>
    </reaction>
    <physiologicalReaction direction="right-to-left" evidence="5">
        <dbReference type="Rhea" id="RHEA:55874"/>
    </physiologicalReaction>
</comment>
<accession>K2P2G2</accession>
<dbReference type="InterPro" id="IPR003680">
    <property type="entry name" value="Flavodoxin_fold"/>
</dbReference>
<dbReference type="PANTHER" id="PTHR43741">
    <property type="entry name" value="FMN-DEPENDENT NADH-AZOREDUCTASE 1"/>
    <property type="match status" value="1"/>
</dbReference>
<organism evidence="8 9">
    <name type="scientific">Galbibacter marinus</name>
    <dbReference type="NCBI Taxonomy" id="555500"/>
    <lineage>
        <taxon>Bacteria</taxon>
        <taxon>Pseudomonadati</taxon>
        <taxon>Bacteroidota</taxon>
        <taxon>Flavobacteriia</taxon>
        <taxon>Flavobacteriales</taxon>
        <taxon>Flavobacteriaceae</taxon>
        <taxon>Galbibacter</taxon>
    </lineage>
</organism>
<dbReference type="GO" id="GO:0016655">
    <property type="term" value="F:oxidoreductase activity, acting on NAD(P)H, quinone or similar compound as acceptor"/>
    <property type="evidence" value="ECO:0007669"/>
    <property type="project" value="InterPro"/>
</dbReference>
<dbReference type="Proteomes" id="UP000007364">
    <property type="component" value="Unassembled WGS sequence"/>
</dbReference>
<gene>
    <name evidence="6" type="primary">azoR</name>
    <name evidence="8" type="ORF">I215_08261</name>
</gene>
<keyword evidence="4 6" id="KW-0520">NAD</keyword>
<comment type="cofactor">
    <cofactor evidence="6">
        <name>FMN</name>
        <dbReference type="ChEBI" id="CHEBI:58210"/>
    </cofactor>
    <text evidence="6">Binds 1 FMN per subunit.</text>
</comment>
<dbReference type="EC" id="1.6.5.-" evidence="6"/>
<feature type="binding site" evidence="6">
    <location>
        <begin position="135"/>
        <end position="138"/>
    </location>
    <ligand>
        <name>FMN</name>
        <dbReference type="ChEBI" id="CHEBI:58210"/>
    </ligand>
</feature>
<dbReference type="SUPFAM" id="SSF52218">
    <property type="entry name" value="Flavoproteins"/>
    <property type="match status" value="1"/>
</dbReference>
<reference evidence="8 9" key="1">
    <citation type="journal article" date="2012" name="J. Bacteriol.">
        <title>Genome Sequence of Galbibacter marinum Type Strain ck-I2-15.</title>
        <authorList>
            <person name="Lai Q."/>
            <person name="Li C."/>
            <person name="Shao Z."/>
        </authorList>
    </citation>
    <scope>NUCLEOTIDE SEQUENCE [LARGE SCALE GENOMIC DNA]</scope>
    <source>
        <strain evidence="9">ck-I2-15</strain>
    </source>
</reference>
<evidence type="ECO:0000256" key="2">
    <source>
        <dbReference type="ARBA" id="ARBA00022643"/>
    </source>
</evidence>
<protein>
    <recommendedName>
        <fullName evidence="6">FMN dependent NADH:quinone oxidoreductase</fullName>
        <ecNumber evidence="6">1.6.5.-</ecNumber>
    </recommendedName>
    <alternativeName>
        <fullName evidence="6">Azo-dye reductase</fullName>
    </alternativeName>
    <alternativeName>
        <fullName evidence="6">FMN-dependent NADH-azo compound oxidoreductase</fullName>
    </alternativeName>
    <alternativeName>
        <fullName evidence="6">FMN-dependent NADH-azoreductase</fullName>
        <ecNumber evidence="6">1.7.1.17</ecNumber>
    </alternativeName>
</protein>
<comment type="subunit">
    <text evidence="6">Homodimer.</text>
</comment>
<feature type="domain" description="Flavodoxin-like fold" evidence="7">
    <location>
        <begin position="4"/>
        <end position="189"/>
    </location>
</feature>
<dbReference type="AlphaFoldDB" id="K2P2G2"/>